<accession>A0A438EEB9</accession>
<reference evidence="2 3" key="1">
    <citation type="journal article" date="2018" name="PLoS Genet.">
        <title>Population sequencing reveals clonal diversity and ancestral inbreeding in the grapevine cultivar Chardonnay.</title>
        <authorList>
            <person name="Roach M.J."/>
            <person name="Johnson D.L."/>
            <person name="Bohlmann J."/>
            <person name="van Vuuren H.J."/>
            <person name="Jones S.J."/>
            <person name="Pretorius I.S."/>
            <person name="Schmidt S.A."/>
            <person name="Borneman A.R."/>
        </authorList>
    </citation>
    <scope>NUCLEOTIDE SEQUENCE [LARGE SCALE GENOMIC DNA]</scope>
    <source>
        <strain evidence="3">cv. Chardonnay</strain>
        <tissue evidence="2">Leaf</tissue>
    </source>
</reference>
<dbReference type="AlphaFoldDB" id="A0A438EEB9"/>
<feature type="compositionally biased region" description="Acidic residues" evidence="1">
    <location>
        <begin position="130"/>
        <end position="141"/>
    </location>
</feature>
<evidence type="ECO:0000313" key="2">
    <source>
        <dbReference type="EMBL" id="RVW45830.1"/>
    </source>
</evidence>
<name>A0A438EEB9_VITVI</name>
<evidence type="ECO:0008006" key="4">
    <source>
        <dbReference type="Google" id="ProtNLM"/>
    </source>
</evidence>
<proteinExistence type="predicted"/>
<protein>
    <recommendedName>
        <fullName evidence="4">Reverse transcriptase Ty1/copia-type domain-containing protein</fullName>
    </recommendedName>
</protein>
<dbReference type="Proteomes" id="UP000288805">
    <property type="component" value="Unassembled WGS sequence"/>
</dbReference>
<evidence type="ECO:0000313" key="3">
    <source>
        <dbReference type="Proteomes" id="UP000288805"/>
    </source>
</evidence>
<organism evidence="2 3">
    <name type="scientific">Vitis vinifera</name>
    <name type="common">Grape</name>
    <dbReference type="NCBI Taxonomy" id="29760"/>
    <lineage>
        <taxon>Eukaryota</taxon>
        <taxon>Viridiplantae</taxon>
        <taxon>Streptophyta</taxon>
        <taxon>Embryophyta</taxon>
        <taxon>Tracheophyta</taxon>
        <taxon>Spermatophyta</taxon>
        <taxon>Magnoliopsida</taxon>
        <taxon>eudicotyledons</taxon>
        <taxon>Gunneridae</taxon>
        <taxon>Pentapetalae</taxon>
        <taxon>rosids</taxon>
        <taxon>Vitales</taxon>
        <taxon>Vitaceae</taxon>
        <taxon>Viteae</taxon>
        <taxon>Vitis</taxon>
    </lineage>
</organism>
<gene>
    <name evidence="2" type="ORF">CK203_086255</name>
</gene>
<comment type="caution">
    <text evidence="2">The sequence shown here is derived from an EMBL/GenBank/DDBJ whole genome shotgun (WGS) entry which is preliminary data.</text>
</comment>
<evidence type="ECO:0000256" key="1">
    <source>
        <dbReference type="SAM" id="MobiDB-lite"/>
    </source>
</evidence>
<dbReference type="EMBL" id="QGNW01001311">
    <property type="protein sequence ID" value="RVW45830.1"/>
    <property type="molecule type" value="Genomic_DNA"/>
</dbReference>
<feature type="region of interest" description="Disordered" evidence="1">
    <location>
        <begin position="127"/>
        <end position="152"/>
    </location>
</feature>
<sequence>MLMNETFATKFEIKDLGFLRYFLGMEVDVKILYLCLGNLVTWKSNKQSFVARGSVEAEFKALTQGICEILLLKLALEELKVSHGDPMKLIVTIELPRSWKTNVEKLVNGVVSCIVVGDMLLRERARECESEGEGDGDEGDNQMEKRRKRQGRVSGWNQRLGLASARIFLEGLDRCVKDGKEDKWEKGRSYSMVCEVNKAGSFIRYGGGCTGLIARLDRREEKKEESIPVRLQAEMGKRWGNRGSLLVRMEVEGEEISRNVNRLGHCLVGKWNLGCRRRESGEALLEFELVKKAGNFLPLGKGRWVGLGRSGALESKLRVFGRRGNKRRSLDEDHGLANIALVPSILRRVGDECGGFVAMDPSTEKWKTSGGLGSW</sequence>